<dbReference type="InterPro" id="IPR007860">
    <property type="entry name" value="DNA_mmatch_repair_MutS_con_dom"/>
</dbReference>
<reference evidence="12 13" key="1">
    <citation type="submission" date="2019-01" db="EMBL/GenBank/DDBJ databases">
        <title>Draft genome sequence of Dictyobacter sp. Uno17.</title>
        <authorList>
            <person name="Wang C.M."/>
            <person name="Zheng Y."/>
            <person name="Sakai Y."/>
            <person name="Abe K."/>
            <person name="Yokota A."/>
            <person name="Yabe S."/>
        </authorList>
    </citation>
    <scope>NUCLEOTIDE SEQUENCE [LARGE SCALE GENOMIC DNA]</scope>
    <source>
        <strain evidence="12 13">Uno17</strain>
    </source>
</reference>
<evidence type="ECO:0000259" key="11">
    <source>
        <dbReference type="PROSITE" id="PS00486"/>
    </source>
</evidence>
<comment type="caution">
    <text evidence="12">The sequence shown here is derived from an EMBL/GenBank/DDBJ whole genome shotgun (WGS) entry which is preliminary data.</text>
</comment>
<evidence type="ECO:0000256" key="7">
    <source>
        <dbReference type="ARBA" id="ARBA00023204"/>
    </source>
</evidence>
<dbReference type="InterPro" id="IPR036187">
    <property type="entry name" value="DNA_mismatch_repair_MutS_sf"/>
</dbReference>
<dbReference type="GO" id="GO:0030983">
    <property type="term" value="F:mismatched DNA binding"/>
    <property type="evidence" value="ECO:0007669"/>
    <property type="project" value="InterPro"/>
</dbReference>
<dbReference type="AlphaFoldDB" id="A0A5A5TBK3"/>
<keyword evidence="5 9" id="KW-0067">ATP-binding</keyword>
<dbReference type="Gene3D" id="3.40.50.300">
    <property type="entry name" value="P-loop containing nucleotide triphosphate hydrolases"/>
    <property type="match status" value="1"/>
</dbReference>
<dbReference type="GO" id="GO:0006298">
    <property type="term" value="P:mismatch repair"/>
    <property type="evidence" value="ECO:0007669"/>
    <property type="project" value="UniProtKB-UniRule"/>
</dbReference>
<dbReference type="InterPro" id="IPR005748">
    <property type="entry name" value="DNA_mismatch_repair_MutS"/>
</dbReference>
<evidence type="ECO:0000256" key="8">
    <source>
        <dbReference type="ARBA" id="ARBA00024647"/>
    </source>
</evidence>
<keyword evidence="13" id="KW-1185">Reference proteome</keyword>
<feature type="binding site" evidence="9">
    <location>
        <begin position="625"/>
        <end position="632"/>
    </location>
    <ligand>
        <name>ATP</name>
        <dbReference type="ChEBI" id="CHEBI:30616"/>
    </ligand>
</feature>
<comment type="function">
    <text evidence="8 9">This protein is involved in the repair of mismatches in DNA. It is possible that it carries out the mismatch recognition step. This protein has a weak ATPase activity.</text>
</comment>
<dbReference type="SUPFAM" id="SSF55271">
    <property type="entry name" value="DNA repair protein MutS, domain I"/>
    <property type="match status" value="1"/>
</dbReference>
<dbReference type="InterPro" id="IPR007695">
    <property type="entry name" value="DNA_mismatch_repair_MutS-lik_N"/>
</dbReference>
<dbReference type="GO" id="GO:0140664">
    <property type="term" value="F:ATP-dependent DNA damage sensor activity"/>
    <property type="evidence" value="ECO:0007669"/>
    <property type="project" value="InterPro"/>
</dbReference>
<dbReference type="PANTHER" id="PTHR11361">
    <property type="entry name" value="DNA MISMATCH REPAIR PROTEIN MUTS FAMILY MEMBER"/>
    <property type="match status" value="1"/>
</dbReference>
<dbReference type="Gene3D" id="3.40.1170.10">
    <property type="entry name" value="DNA repair protein MutS, domain I"/>
    <property type="match status" value="1"/>
</dbReference>
<dbReference type="Proteomes" id="UP000322530">
    <property type="component" value="Unassembled WGS sequence"/>
</dbReference>
<dbReference type="Pfam" id="PF01624">
    <property type="entry name" value="MutS_I"/>
    <property type="match status" value="1"/>
</dbReference>
<dbReference type="NCBIfam" id="NF003810">
    <property type="entry name" value="PRK05399.1"/>
    <property type="match status" value="1"/>
</dbReference>
<dbReference type="SUPFAM" id="SSF53150">
    <property type="entry name" value="DNA repair protein MutS, domain II"/>
    <property type="match status" value="1"/>
</dbReference>
<sequence length="904" mass="101078">MSALSSLSPARKQYLEFKKQFPDAILMYQVGDFFETFDEDAYITARELQIVRTTRSYSKGKERVPLAGIPVHALDNYVGKLIQRGYKVVICEQQGEAKGRDVVERAVTRILTAGTLSEPDLLPVRQNNYLVSIAPGRQQTGLAAVDVSTGEFMVTWFRPDELPLALDAELQRLAPVECLLVENSDASSYQFPSHNLTVTYCPPYFYQQEAAQQRLCRLFGVQSLEAYGCAREPQAIAAAGAIVAYLDKMNPSLLSLLTALYSYRTDNYMVLDAHTQRNLELLQGARSGSLQGSLLGVLDRTITPMGARQMRRTITQPLLDLQELQARLRSVEELYENPAIRSRFSSCLQELGDLERVSGRIRQGTAVRNEVLGLREYLAVLPTVRDLLQSCEAPLLLEMAEELDPCPQVSALIGQALLGRDEEGEEGDEGRLIRPGYHAELDALYDAIRDSRRWMISLELRERQRTGIRALKVGFNKVFGYYIEVSNANLKFVPDDYMRKQTLVNAERYITPELKEHEARILSAVEHIEEMERGIYADVLRQLAMHYQALMTSAALIARLDVLLSFAEVAAHQGYVRPVLEQGQRLDILGGRHPVVEYTLDGDVFIPNDTHQEAEQGERILLLTGPNMAGKSTYLRQVALIALLAQIGSFVPARQARIGLVDRIFTRVGAEDDIASGKSTFMVEMEETATILHHATSHSLIILDEIGRGTSTYDGLAIARAVVEYLHNEVKARTLFATHYHELAVLTDELEHLRVYTVAISEDEQSEIVFLHRVVPGCATRSFGVHVAKLAGMPPSLVQRAEKVLQQLETGKHIYPVISSERPEKRSSARIAETSAPYYAQNGAQPVTPSAATFAWQSAEARSIALLLEQEDQEAALDTIDVYAITPLDALNLLFLRQKKKRSY</sequence>
<dbReference type="InterPro" id="IPR045076">
    <property type="entry name" value="MutS"/>
</dbReference>
<keyword evidence="6 9" id="KW-0238">DNA-binding</keyword>
<comment type="similarity">
    <text evidence="1 9 10">Belongs to the DNA mismatch repair MutS family.</text>
</comment>
<dbReference type="InterPro" id="IPR016151">
    <property type="entry name" value="DNA_mismatch_repair_MutS_N"/>
</dbReference>
<dbReference type="SUPFAM" id="SSF48334">
    <property type="entry name" value="DNA repair protein MutS, domain III"/>
    <property type="match status" value="1"/>
</dbReference>
<dbReference type="InterPro" id="IPR036678">
    <property type="entry name" value="MutS_con_dom_sf"/>
</dbReference>
<dbReference type="PROSITE" id="PS00486">
    <property type="entry name" value="DNA_MISMATCH_REPAIR_2"/>
    <property type="match status" value="1"/>
</dbReference>
<dbReference type="Pfam" id="PF05190">
    <property type="entry name" value="MutS_IV"/>
    <property type="match status" value="1"/>
</dbReference>
<dbReference type="SMART" id="SM00534">
    <property type="entry name" value="MUTSac"/>
    <property type="match status" value="1"/>
</dbReference>
<dbReference type="FunFam" id="3.40.50.300:FF:000870">
    <property type="entry name" value="MutS protein homolog 4"/>
    <property type="match status" value="1"/>
</dbReference>
<dbReference type="Pfam" id="PF05192">
    <property type="entry name" value="MutS_III"/>
    <property type="match status" value="1"/>
</dbReference>
<dbReference type="Gene3D" id="3.30.420.110">
    <property type="entry name" value="MutS, connector domain"/>
    <property type="match status" value="1"/>
</dbReference>
<evidence type="ECO:0000256" key="9">
    <source>
        <dbReference type="HAMAP-Rule" id="MF_00096"/>
    </source>
</evidence>
<dbReference type="GO" id="GO:0005524">
    <property type="term" value="F:ATP binding"/>
    <property type="evidence" value="ECO:0007669"/>
    <property type="project" value="UniProtKB-UniRule"/>
</dbReference>
<dbReference type="Gene3D" id="1.10.1420.10">
    <property type="match status" value="2"/>
</dbReference>
<proteinExistence type="inferred from homology"/>
<dbReference type="EMBL" id="BIXY01000032">
    <property type="protein sequence ID" value="GCF08861.1"/>
    <property type="molecule type" value="Genomic_DNA"/>
</dbReference>
<dbReference type="InterPro" id="IPR007861">
    <property type="entry name" value="DNA_mismatch_repair_MutS_clamp"/>
</dbReference>
<evidence type="ECO:0000256" key="3">
    <source>
        <dbReference type="ARBA" id="ARBA00022741"/>
    </source>
</evidence>
<dbReference type="InterPro" id="IPR027417">
    <property type="entry name" value="P-loop_NTPase"/>
</dbReference>
<dbReference type="InterPro" id="IPR007696">
    <property type="entry name" value="DNA_mismatch_repair_MutS_core"/>
</dbReference>
<evidence type="ECO:0000256" key="5">
    <source>
        <dbReference type="ARBA" id="ARBA00022840"/>
    </source>
</evidence>
<evidence type="ECO:0000313" key="13">
    <source>
        <dbReference type="Proteomes" id="UP000322530"/>
    </source>
</evidence>
<keyword evidence="4 9" id="KW-0227">DNA damage</keyword>
<dbReference type="GO" id="GO:0005829">
    <property type="term" value="C:cytosol"/>
    <property type="evidence" value="ECO:0007669"/>
    <property type="project" value="TreeGrafter"/>
</dbReference>
<dbReference type="SMART" id="SM00533">
    <property type="entry name" value="MUTSd"/>
    <property type="match status" value="1"/>
</dbReference>
<dbReference type="RefSeq" id="WP_172632073.1">
    <property type="nucleotide sequence ID" value="NZ_BIXY01000032.1"/>
</dbReference>
<dbReference type="InterPro" id="IPR017261">
    <property type="entry name" value="DNA_mismatch_repair_MutS/MSH"/>
</dbReference>
<evidence type="ECO:0000256" key="4">
    <source>
        <dbReference type="ARBA" id="ARBA00022763"/>
    </source>
</evidence>
<evidence type="ECO:0000256" key="1">
    <source>
        <dbReference type="ARBA" id="ARBA00006271"/>
    </source>
</evidence>
<organism evidence="12 13">
    <name type="scientific">Dictyobacter arantiisoli</name>
    <dbReference type="NCBI Taxonomy" id="2014874"/>
    <lineage>
        <taxon>Bacteria</taxon>
        <taxon>Bacillati</taxon>
        <taxon>Chloroflexota</taxon>
        <taxon>Ktedonobacteria</taxon>
        <taxon>Ktedonobacterales</taxon>
        <taxon>Dictyobacteraceae</taxon>
        <taxon>Dictyobacter</taxon>
    </lineage>
</organism>
<gene>
    <name evidence="12" type="primary">mutS_2</name>
    <name evidence="9" type="synonym">mutS</name>
    <name evidence="12" type="ORF">KDI_24250</name>
</gene>
<dbReference type="Pfam" id="PF05188">
    <property type="entry name" value="MutS_II"/>
    <property type="match status" value="1"/>
</dbReference>
<protein>
    <recommendedName>
        <fullName evidence="2 9">DNA mismatch repair protein MutS</fullName>
    </recommendedName>
</protein>
<dbReference type="Pfam" id="PF00488">
    <property type="entry name" value="MutS_V"/>
    <property type="match status" value="1"/>
</dbReference>
<dbReference type="NCBIfam" id="TIGR01070">
    <property type="entry name" value="mutS1"/>
    <property type="match status" value="1"/>
</dbReference>
<dbReference type="PIRSF" id="PIRSF037677">
    <property type="entry name" value="DNA_mis_repair_Msh6"/>
    <property type="match status" value="1"/>
</dbReference>
<keyword evidence="3 9" id="KW-0547">Nucleotide-binding</keyword>
<evidence type="ECO:0000256" key="10">
    <source>
        <dbReference type="RuleBase" id="RU003756"/>
    </source>
</evidence>
<evidence type="ECO:0000256" key="6">
    <source>
        <dbReference type="ARBA" id="ARBA00023125"/>
    </source>
</evidence>
<accession>A0A5A5TBK3</accession>
<name>A0A5A5TBK3_9CHLR</name>
<dbReference type="SUPFAM" id="SSF52540">
    <property type="entry name" value="P-loop containing nucleoside triphosphate hydrolases"/>
    <property type="match status" value="1"/>
</dbReference>
<evidence type="ECO:0000256" key="2">
    <source>
        <dbReference type="ARBA" id="ARBA00021982"/>
    </source>
</evidence>
<dbReference type="HAMAP" id="MF_00096">
    <property type="entry name" value="MutS"/>
    <property type="match status" value="1"/>
</dbReference>
<evidence type="ECO:0000313" key="12">
    <source>
        <dbReference type="EMBL" id="GCF08861.1"/>
    </source>
</evidence>
<feature type="domain" description="DNA mismatch repair proteins mutS family" evidence="11">
    <location>
        <begin position="699"/>
        <end position="715"/>
    </location>
</feature>
<dbReference type="InterPro" id="IPR000432">
    <property type="entry name" value="DNA_mismatch_repair_MutS_C"/>
</dbReference>
<dbReference type="CDD" id="cd03284">
    <property type="entry name" value="ABC_MutS1"/>
    <property type="match status" value="1"/>
</dbReference>
<dbReference type="GO" id="GO:0003684">
    <property type="term" value="F:damaged DNA binding"/>
    <property type="evidence" value="ECO:0007669"/>
    <property type="project" value="UniProtKB-UniRule"/>
</dbReference>
<dbReference type="PANTHER" id="PTHR11361:SF34">
    <property type="entry name" value="DNA MISMATCH REPAIR PROTEIN MSH1, MITOCHONDRIAL"/>
    <property type="match status" value="1"/>
</dbReference>
<keyword evidence="7 9" id="KW-0234">DNA repair</keyword>